<organism evidence="2 3">
    <name type="scientific">Cohnella phaseoli</name>
    <dbReference type="NCBI Taxonomy" id="456490"/>
    <lineage>
        <taxon>Bacteria</taxon>
        <taxon>Bacillati</taxon>
        <taxon>Bacillota</taxon>
        <taxon>Bacilli</taxon>
        <taxon>Bacillales</taxon>
        <taxon>Paenibacillaceae</taxon>
        <taxon>Cohnella</taxon>
    </lineage>
</organism>
<evidence type="ECO:0000256" key="1">
    <source>
        <dbReference type="SAM" id="MobiDB-lite"/>
    </source>
</evidence>
<protein>
    <submittedName>
        <fullName evidence="2">Uncharacterized protein</fullName>
    </submittedName>
</protein>
<comment type="caution">
    <text evidence="2">The sequence shown here is derived from an EMBL/GenBank/DDBJ whole genome shotgun (WGS) entry which is preliminary data.</text>
</comment>
<sequence length="106" mass="11950">MSYKPIDMQVSMPRSVEMTPLQHHQQQRSATEQSLLGQQAMKTAEQNAARSAKTEAAEGGTISERDPRERNKRDRGAKKNSSQDQAIEESKVPEHPYKGKHIDFMG</sequence>
<reference evidence="2 3" key="1">
    <citation type="submission" date="2018-07" db="EMBL/GenBank/DDBJ databases">
        <title>Genomic Encyclopedia of Type Strains, Phase III (KMG-III): the genomes of soil and plant-associated and newly described type strains.</title>
        <authorList>
            <person name="Whitman W."/>
        </authorList>
    </citation>
    <scope>NUCLEOTIDE SEQUENCE [LARGE SCALE GENOMIC DNA]</scope>
    <source>
        <strain evidence="2 3">CECT 7287</strain>
    </source>
</reference>
<proteinExistence type="predicted"/>
<keyword evidence="3" id="KW-1185">Reference proteome</keyword>
<feature type="compositionally biased region" description="Basic and acidic residues" evidence="1">
    <location>
        <begin position="63"/>
        <end position="74"/>
    </location>
</feature>
<name>A0A3D9KKN0_9BACL</name>
<feature type="compositionally biased region" description="Polar residues" evidence="1">
    <location>
        <begin position="22"/>
        <end position="49"/>
    </location>
</feature>
<evidence type="ECO:0000313" key="3">
    <source>
        <dbReference type="Proteomes" id="UP000256977"/>
    </source>
</evidence>
<dbReference type="AlphaFoldDB" id="A0A3D9KKN0"/>
<dbReference type="OrthoDB" id="2476294at2"/>
<evidence type="ECO:0000313" key="2">
    <source>
        <dbReference type="EMBL" id="RED86426.1"/>
    </source>
</evidence>
<dbReference type="EMBL" id="QRDZ01000003">
    <property type="protein sequence ID" value="RED86426.1"/>
    <property type="molecule type" value="Genomic_DNA"/>
</dbReference>
<feature type="compositionally biased region" description="Basic and acidic residues" evidence="1">
    <location>
        <begin position="88"/>
        <end position="106"/>
    </location>
</feature>
<dbReference type="RefSeq" id="WP_116059543.1">
    <property type="nucleotide sequence ID" value="NZ_QRDZ01000003.1"/>
</dbReference>
<accession>A0A3D9KKN0</accession>
<feature type="region of interest" description="Disordered" evidence="1">
    <location>
        <begin position="1"/>
        <end position="106"/>
    </location>
</feature>
<gene>
    <name evidence="2" type="ORF">DFP98_103281</name>
</gene>
<dbReference type="Proteomes" id="UP000256977">
    <property type="component" value="Unassembled WGS sequence"/>
</dbReference>